<dbReference type="Proteomes" id="UP000027135">
    <property type="component" value="Unassembled WGS sequence"/>
</dbReference>
<accession>A0A067QIH4</accession>
<gene>
    <name evidence="1" type="ORF">L798_01779</name>
</gene>
<protein>
    <submittedName>
        <fullName evidence="1">Uncharacterized protein</fullName>
    </submittedName>
</protein>
<sequence length="46" mass="5142">MMGCPVLVCIPESMLVSHVHHLHQITPPQSLIFSLANHNLQQVHFG</sequence>
<organism evidence="1 2">
    <name type="scientific">Zootermopsis nevadensis</name>
    <name type="common">Dampwood termite</name>
    <dbReference type="NCBI Taxonomy" id="136037"/>
    <lineage>
        <taxon>Eukaryota</taxon>
        <taxon>Metazoa</taxon>
        <taxon>Ecdysozoa</taxon>
        <taxon>Arthropoda</taxon>
        <taxon>Hexapoda</taxon>
        <taxon>Insecta</taxon>
        <taxon>Pterygota</taxon>
        <taxon>Neoptera</taxon>
        <taxon>Polyneoptera</taxon>
        <taxon>Dictyoptera</taxon>
        <taxon>Blattodea</taxon>
        <taxon>Blattoidea</taxon>
        <taxon>Termitoidae</taxon>
        <taxon>Termopsidae</taxon>
        <taxon>Zootermopsis</taxon>
    </lineage>
</organism>
<proteinExistence type="predicted"/>
<dbReference type="AlphaFoldDB" id="A0A067QIH4"/>
<dbReference type="EMBL" id="KK853329">
    <property type="protein sequence ID" value="KDR08432.1"/>
    <property type="molecule type" value="Genomic_DNA"/>
</dbReference>
<evidence type="ECO:0000313" key="1">
    <source>
        <dbReference type="EMBL" id="KDR08432.1"/>
    </source>
</evidence>
<reference evidence="1 2" key="1">
    <citation type="journal article" date="2014" name="Nat. Commun.">
        <title>Molecular traces of alternative social organization in a termite genome.</title>
        <authorList>
            <person name="Terrapon N."/>
            <person name="Li C."/>
            <person name="Robertson H.M."/>
            <person name="Ji L."/>
            <person name="Meng X."/>
            <person name="Booth W."/>
            <person name="Chen Z."/>
            <person name="Childers C.P."/>
            <person name="Glastad K.M."/>
            <person name="Gokhale K."/>
            <person name="Gowin J."/>
            <person name="Gronenberg W."/>
            <person name="Hermansen R.A."/>
            <person name="Hu H."/>
            <person name="Hunt B.G."/>
            <person name="Huylmans A.K."/>
            <person name="Khalil S.M."/>
            <person name="Mitchell R.D."/>
            <person name="Munoz-Torres M.C."/>
            <person name="Mustard J.A."/>
            <person name="Pan H."/>
            <person name="Reese J.T."/>
            <person name="Scharf M.E."/>
            <person name="Sun F."/>
            <person name="Vogel H."/>
            <person name="Xiao J."/>
            <person name="Yang W."/>
            <person name="Yang Z."/>
            <person name="Yang Z."/>
            <person name="Zhou J."/>
            <person name="Zhu J."/>
            <person name="Brent C.S."/>
            <person name="Elsik C.G."/>
            <person name="Goodisman M.A."/>
            <person name="Liberles D.A."/>
            <person name="Roe R.M."/>
            <person name="Vargo E.L."/>
            <person name="Vilcinskas A."/>
            <person name="Wang J."/>
            <person name="Bornberg-Bauer E."/>
            <person name="Korb J."/>
            <person name="Zhang G."/>
            <person name="Liebig J."/>
        </authorList>
    </citation>
    <scope>NUCLEOTIDE SEQUENCE [LARGE SCALE GENOMIC DNA]</scope>
    <source>
        <tissue evidence="1">Whole organism</tissue>
    </source>
</reference>
<name>A0A067QIH4_ZOONE</name>
<dbReference type="InParanoid" id="A0A067QIH4"/>
<keyword evidence="2" id="KW-1185">Reference proteome</keyword>
<evidence type="ECO:0000313" key="2">
    <source>
        <dbReference type="Proteomes" id="UP000027135"/>
    </source>
</evidence>